<organism evidence="1 2">
    <name type="scientific">Gasterosteus aculeatus aculeatus</name>
    <name type="common">three-spined stickleback</name>
    <dbReference type="NCBI Taxonomy" id="481459"/>
    <lineage>
        <taxon>Eukaryota</taxon>
        <taxon>Metazoa</taxon>
        <taxon>Chordata</taxon>
        <taxon>Craniata</taxon>
        <taxon>Vertebrata</taxon>
        <taxon>Euteleostomi</taxon>
        <taxon>Actinopterygii</taxon>
        <taxon>Neopterygii</taxon>
        <taxon>Teleostei</taxon>
        <taxon>Neoteleostei</taxon>
        <taxon>Acanthomorphata</taxon>
        <taxon>Eupercaria</taxon>
        <taxon>Perciformes</taxon>
        <taxon>Cottioidei</taxon>
        <taxon>Gasterosteales</taxon>
        <taxon>Gasterosteidae</taxon>
        <taxon>Gasterosteus</taxon>
    </lineage>
</organism>
<dbReference type="GO" id="GO:0006508">
    <property type="term" value="P:proteolysis"/>
    <property type="evidence" value="ECO:0007669"/>
    <property type="project" value="TreeGrafter"/>
</dbReference>
<dbReference type="AlphaFoldDB" id="A0AAQ4P5N7"/>
<dbReference type="GeneTree" id="ENSGT00940000160760"/>
<dbReference type="PANTHER" id="PTHR22939:SF129">
    <property type="entry name" value="SERINE PROTEASE HTRA2, MITOCHONDRIAL"/>
    <property type="match status" value="1"/>
</dbReference>
<dbReference type="PANTHER" id="PTHR22939">
    <property type="entry name" value="SERINE PROTEASE FAMILY S1C HTRA-RELATED"/>
    <property type="match status" value="1"/>
</dbReference>
<evidence type="ECO:0000313" key="1">
    <source>
        <dbReference type="Ensembl" id="ENSGACP00000034136.1"/>
    </source>
</evidence>
<dbReference type="Gene3D" id="2.40.10.120">
    <property type="match status" value="1"/>
</dbReference>
<dbReference type="InterPro" id="IPR036034">
    <property type="entry name" value="PDZ_sf"/>
</dbReference>
<evidence type="ECO:0000313" key="2">
    <source>
        <dbReference type="Proteomes" id="UP000007635"/>
    </source>
</evidence>
<name>A0AAQ4P5N7_GASAC</name>
<sequence length="200" mass="22026">VGSPFSLQNSITTGILSDGPELGLEDSDMDYIQTDAVIHCGNSGGPLVNLVRGFIVLHSMKSDDTIIHHFYICYALCHAGRPGLTEKHIGVLMLQLSPSLIQNLKEREGGFPDVISGVYIYEVIPGGPASREAVRSDAPLSVTVRRKSEDVTLTVRLLRTLNDAPHCTWEPLKLLTCWCFGWLVPCITRFTINYSNDVID</sequence>
<accession>A0AAQ4P5N7</accession>
<keyword evidence="2" id="KW-1185">Reference proteome</keyword>
<dbReference type="SUPFAM" id="SSF50494">
    <property type="entry name" value="Trypsin-like serine proteases"/>
    <property type="match status" value="1"/>
</dbReference>
<proteinExistence type="predicted"/>
<dbReference type="GO" id="GO:0043065">
    <property type="term" value="P:positive regulation of apoptotic process"/>
    <property type="evidence" value="ECO:0007669"/>
    <property type="project" value="TreeGrafter"/>
</dbReference>
<protein>
    <submittedName>
        <fullName evidence="1">Uncharacterized protein</fullName>
    </submittedName>
</protein>
<reference evidence="1" key="2">
    <citation type="submission" date="2025-08" db="UniProtKB">
        <authorList>
            <consortium name="Ensembl"/>
        </authorList>
    </citation>
    <scope>IDENTIFICATION</scope>
</reference>
<dbReference type="Ensembl" id="ENSGACT00000074062.1">
    <property type="protein sequence ID" value="ENSGACP00000034136.1"/>
    <property type="gene ID" value="ENSGACG00000023610.1"/>
</dbReference>
<dbReference type="InterPro" id="IPR009003">
    <property type="entry name" value="Peptidase_S1_PA"/>
</dbReference>
<dbReference type="SUPFAM" id="SSF50156">
    <property type="entry name" value="PDZ domain-like"/>
    <property type="match status" value="1"/>
</dbReference>
<dbReference type="Gene3D" id="2.30.42.10">
    <property type="match status" value="1"/>
</dbReference>
<reference evidence="1 2" key="1">
    <citation type="journal article" date="2021" name="G3 (Bethesda)">
        <title>Improved contiguity of the threespine stickleback genome using long-read sequencing.</title>
        <authorList>
            <person name="Nath S."/>
            <person name="Shaw D.E."/>
            <person name="White M.A."/>
        </authorList>
    </citation>
    <scope>NUCLEOTIDE SEQUENCE [LARGE SCALE GENOMIC DNA]</scope>
    <source>
        <strain evidence="1 2">Lake Benthic</strain>
    </source>
</reference>
<dbReference type="Proteomes" id="UP000007635">
    <property type="component" value="Chromosome XIII"/>
</dbReference>
<reference evidence="1" key="3">
    <citation type="submission" date="2025-09" db="UniProtKB">
        <authorList>
            <consortium name="Ensembl"/>
        </authorList>
    </citation>
    <scope>IDENTIFICATION</scope>
</reference>
<dbReference type="GO" id="GO:0012501">
    <property type="term" value="P:programmed cell death"/>
    <property type="evidence" value="ECO:0007669"/>
    <property type="project" value="TreeGrafter"/>
</dbReference>
<dbReference type="GO" id="GO:0004252">
    <property type="term" value="F:serine-type endopeptidase activity"/>
    <property type="evidence" value="ECO:0007669"/>
    <property type="project" value="TreeGrafter"/>
</dbReference>